<dbReference type="InterPro" id="IPR032524">
    <property type="entry name" value="ABC_tran_C"/>
</dbReference>
<keyword evidence="1" id="KW-0547">Nucleotide-binding</keyword>
<organism evidence="4 5">
    <name type="scientific">Alloacidobacterium dinghuense</name>
    <dbReference type="NCBI Taxonomy" id="2763107"/>
    <lineage>
        <taxon>Bacteria</taxon>
        <taxon>Pseudomonadati</taxon>
        <taxon>Acidobacteriota</taxon>
        <taxon>Terriglobia</taxon>
        <taxon>Terriglobales</taxon>
        <taxon>Acidobacteriaceae</taxon>
        <taxon>Alloacidobacterium</taxon>
    </lineage>
</organism>
<reference evidence="4 5" key="1">
    <citation type="submission" date="2020-08" db="EMBL/GenBank/DDBJ databases">
        <title>Edaphobacter telluris sp. nov. and Acidobacterium dinghuensis sp. nov., two acidobacteria isolated from forest soil.</title>
        <authorList>
            <person name="Fu J."/>
            <person name="Qiu L."/>
        </authorList>
    </citation>
    <scope>NUCLEOTIDE SEQUENCE [LARGE SCALE GENOMIC DNA]</scope>
    <source>
        <strain evidence="4">4Y35</strain>
    </source>
</reference>
<dbReference type="PANTHER" id="PTHR42855:SF1">
    <property type="entry name" value="ABC TRANSPORTER DOMAIN-CONTAINING PROTEIN"/>
    <property type="match status" value="1"/>
</dbReference>
<evidence type="ECO:0000313" key="4">
    <source>
        <dbReference type="EMBL" id="QNI33885.1"/>
    </source>
</evidence>
<proteinExistence type="predicted"/>
<feature type="domain" description="ABC transporter" evidence="3">
    <location>
        <begin position="7"/>
        <end position="227"/>
    </location>
</feature>
<sequence length="599" mass="66404">MVPVLILNAQAISKAFGATSLFHDISFTVDEGDRIGLIGPNGSGKSTLLRILAGEIESDSGEVAARKLTRLSYVSQDSEFPSGVTVRSIIEAALKRAGVPEPEWEARLREILGRAGFYDFGTEAVTFSGGWRKRLAIAEALVQKPDVLLLDEPTNHLDLAGIEWLEGVLASAPFACVVISHDRYFLENVATQMAELNRAYPGGLLRVNGNYSQFLETKQEFLAAQSRRQEALENRVRIEKEWLRRGPKARTTKSKARIDRANELIGELADLGSRLQTRSAGIDFNATDRQTKRLVALEDIQYTAGEKQLFHGLNFAITAGMRVGLVGPNGSGKTTLLRLLSGEIAPDAGSIQRATALRVVYFEQNRQMDESLTLRRALAPEGDSVVYQDRVIHVASWAARFLFTGEQLNQPVSRLSGGERARVLIANLMLQPADLLLLDEPTNDLDIATLEILEESLLEYPGALVLVTHDRYMLDRISNVVLGLDGMGSAERFADYLQWESWLAERRQPKPQAERQISKPTSTASKKKLSYLEAREWADIEDRIAAAEKTLQQKQALLENPVIAVDALRLQETLAEVEQARTTVDGLYARWAELEAKQS</sequence>
<dbReference type="InterPro" id="IPR003593">
    <property type="entry name" value="AAA+_ATPase"/>
</dbReference>
<dbReference type="Pfam" id="PF00005">
    <property type="entry name" value="ABC_tran"/>
    <property type="match status" value="2"/>
</dbReference>
<accession>A0A7G8BMW5</accession>
<dbReference type="InterPro" id="IPR051309">
    <property type="entry name" value="ABCF_ATPase"/>
</dbReference>
<dbReference type="Gene3D" id="1.10.287.380">
    <property type="entry name" value="Valyl-tRNA synthetase, C-terminal domain"/>
    <property type="match status" value="1"/>
</dbReference>
<dbReference type="Pfam" id="PF12848">
    <property type="entry name" value="ABC_tran_Xtn"/>
    <property type="match status" value="1"/>
</dbReference>
<dbReference type="SMART" id="SM00382">
    <property type="entry name" value="AAA"/>
    <property type="match status" value="2"/>
</dbReference>
<evidence type="ECO:0000313" key="5">
    <source>
        <dbReference type="Proteomes" id="UP000515312"/>
    </source>
</evidence>
<evidence type="ECO:0000256" key="2">
    <source>
        <dbReference type="ARBA" id="ARBA00022840"/>
    </source>
</evidence>
<dbReference type="SUPFAM" id="SSF52540">
    <property type="entry name" value="P-loop containing nucleoside triphosphate hydrolases"/>
    <property type="match status" value="2"/>
</dbReference>
<dbReference type="GO" id="GO:0003677">
    <property type="term" value="F:DNA binding"/>
    <property type="evidence" value="ECO:0007669"/>
    <property type="project" value="InterPro"/>
</dbReference>
<dbReference type="EMBL" id="CP060394">
    <property type="protein sequence ID" value="QNI33885.1"/>
    <property type="molecule type" value="Genomic_DNA"/>
</dbReference>
<dbReference type="GO" id="GO:0005524">
    <property type="term" value="F:ATP binding"/>
    <property type="evidence" value="ECO:0007669"/>
    <property type="project" value="UniProtKB-KW"/>
</dbReference>
<name>A0A7G8BMW5_9BACT</name>
<dbReference type="GO" id="GO:0016887">
    <property type="term" value="F:ATP hydrolysis activity"/>
    <property type="evidence" value="ECO:0007669"/>
    <property type="project" value="InterPro"/>
</dbReference>
<dbReference type="PROSITE" id="PS50893">
    <property type="entry name" value="ABC_TRANSPORTER_2"/>
    <property type="match status" value="2"/>
</dbReference>
<keyword evidence="5" id="KW-1185">Reference proteome</keyword>
<evidence type="ECO:0000259" key="3">
    <source>
        <dbReference type="PROSITE" id="PS50893"/>
    </source>
</evidence>
<dbReference type="KEGG" id="adin:H7849_08250"/>
<dbReference type="Proteomes" id="UP000515312">
    <property type="component" value="Chromosome"/>
</dbReference>
<evidence type="ECO:0000256" key="1">
    <source>
        <dbReference type="ARBA" id="ARBA00022741"/>
    </source>
</evidence>
<dbReference type="InterPro" id="IPR037118">
    <property type="entry name" value="Val-tRNA_synth_C_sf"/>
</dbReference>
<dbReference type="CDD" id="cd03221">
    <property type="entry name" value="ABCF_EF-3"/>
    <property type="match status" value="2"/>
</dbReference>
<feature type="domain" description="ABC transporter" evidence="3">
    <location>
        <begin position="295"/>
        <end position="511"/>
    </location>
</feature>
<dbReference type="InterPro" id="IPR027417">
    <property type="entry name" value="P-loop_NTPase"/>
</dbReference>
<dbReference type="InterPro" id="IPR017871">
    <property type="entry name" value="ABC_transporter-like_CS"/>
</dbReference>
<dbReference type="Gene3D" id="3.40.50.300">
    <property type="entry name" value="P-loop containing nucleotide triphosphate hydrolases"/>
    <property type="match status" value="2"/>
</dbReference>
<gene>
    <name evidence="4" type="ORF">H7849_08250</name>
</gene>
<protein>
    <submittedName>
        <fullName evidence="4">ABC-F family ATP-binding cassette domain-containing protein</fullName>
    </submittedName>
</protein>
<dbReference type="PANTHER" id="PTHR42855">
    <property type="entry name" value="ABC TRANSPORTER ATP-BINDING SUBUNIT"/>
    <property type="match status" value="1"/>
</dbReference>
<dbReference type="InterPro" id="IPR003439">
    <property type="entry name" value="ABC_transporter-like_ATP-bd"/>
</dbReference>
<keyword evidence="2 4" id="KW-0067">ATP-binding</keyword>
<dbReference type="Pfam" id="PF16326">
    <property type="entry name" value="ABC_tran_CTD"/>
    <property type="match status" value="1"/>
</dbReference>
<dbReference type="PROSITE" id="PS00211">
    <property type="entry name" value="ABC_TRANSPORTER_1"/>
    <property type="match status" value="2"/>
</dbReference>
<dbReference type="InterPro" id="IPR032781">
    <property type="entry name" value="ABC_tran_Xtn"/>
</dbReference>
<dbReference type="AlphaFoldDB" id="A0A7G8BMW5"/>